<dbReference type="InParanoid" id="A0A3Q7EB60"/>
<accession>A0A3Q7EB60</accession>
<evidence type="ECO:0000256" key="1">
    <source>
        <dbReference type="SAM" id="MobiDB-lite"/>
    </source>
</evidence>
<dbReference type="AlphaFoldDB" id="A0A3Q7EB60"/>
<feature type="region of interest" description="Disordered" evidence="1">
    <location>
        <begin position="1"/>
        <end position="35"/>
    </location>
</feature>
<evidence type="ECO:0000313" key="3">
    <source>
        <dbReference type="Proteomes" id="UP000004994"/>
    </source>
</evidence>
<keyword evidence="3" id="KW-1185">Reference proteome</keyword>
<name>A0A3Q7EB60_SOLLC</name>
<proteinExistence type="predicted"/>
<dbReference type="Proteomes" id="UP000004994">
    <property type="component" value="Chromosome 1"/>
</dbReference>
<organism evidence="2">
    <name type="scientific">Solanum lycopersicum</name>
    <name type="common">Tomato</name>
    <name type="synonym">Lycopersicon esculentum</name>
    <dbReference type="NCBI Taxonomy" id="4081"/>
    <lineage>
        <taxon>Eukaryota</taxon>
        <taxon>Viridiplantae</taxon>
        <taxon>Streptophyta</taxon>
        <taxon>Embryophyta</taxon>
        <taxon>Tracheophyta</taxon>
        <taxon>Spermatophyta</taxon>
        <taxon>Magnoliopsida</taxon>
        <taxon>eudicotyledons</taxon>
        <taxon>Gunneridae</taxon>
        <taxon>Pentapetalae</taxon>
        <taxon>asterids</taxon>
        <taxon>lamiids</taxon>
        <taxon>Solanales</taxon>
        <taxon>Solanaceae</taxon>
        <taxon>Solanoideae</taxon>
        <taxon>Solaneae</taxon>
        <taxon>Solanum</taxon>
        <taxon>Solanum subgen. Lycopersicon</taxon>
    </lineage>
</organism>
<sequence>MENGFTSEDLSKIGAKINKDRTNKGPNNIPNHNLESSFTLSSRHRQNIQFLKILNCKTYLPMQIWRGMKNVLMQASLNCRLSIAFII</sequence>
<evidence type="ECO:0000313" key="2">
    <source>
        <dbReference type="EnsemblPlants" id="Solyc01g013915.1.1"/>
    </source>
</evidence>
<feature type="compositionally biased region" description="Polar residues" evidence="1">
    <location>
        <begin position="24"/>
        <end position="35"/>
    </location>
</feature>
<dbReference type="EnsemblPlants" id="Solyc01g013915.1.1">
    <property type="protein sequence ID" value="Solyc01g013915.1.1"/>
    <property type="gene ID" value="Solyc01g013915.1"/>
</dbReference>
<dbReference type="Gramene" id="Solyc01g013915.1.1">
    <property type="protein sequence ID" value="Solyc01g013915.1.1"/>
    <property type="gene ID" value="Solyc01g013915.1"/>
</dbReference>
<protein>
    <submittedName>
        <fullName evidence="2">Uncharacterized protein</fullName>
    </submittedName>
</protein>
<reference evidence="2" key="2">
    <citation type="submission" date="2019-01" db="UniProtKB">
        <authorList>
            <consortium name="EnsemblPlants"/>
        </authorList>
    </citation>
    <scope>IDENTIFICATION</scope>
    <source>
        <strain evidence="2">cv. Heinz 1706</strain>
    </source>
</reference>
<reference evidence="2" key="1">
    <citation type="journal article" date="2012" name="Nature">
        <title>The tomato genome sequence provides insights into fleshy fruit evolution.</title>
        <authorList>
            <consortium name="Tomato Genome Consortium"/>
        </authorList>
    </citation>
    <scope>NUCLEOTIDE SEQUENCE [LARGE SCALE GENOMIC DNA]</scope>
    <source>
        <strain evidence="2">cv. Heinz 1706</strain>
    </source>
</reference>